<organism evidence="5 6">
    <name type="scientific">Brotonthovivens ammoniilytica</name>
    <dbReference type="NCBI Taxonomy" id="2981725"/>
    <lineage>
        <taxon>Bacteria</taxon>
        <taxon>Bacillati</taxon>
        <taxon>Bacillota</taxon>
        <taxon>Clostridia</taxon>
        <taxon>Lachnospirales</taxon>
        <taxon>Lachnospiraceae</taxon>
        <taxon>Brotonthovivens</taxon>
    </lineage>
</organism>
<sequence length="2115" mass="223635">MLKRNMRRLLVFALTGSMVFGSVGTLNAQEMVRDDAAVLSENNANSADKETKKSQNDVSKEQTTDNQTEESQNTSDQKTENQKQTTDAANEKTAERNQQSKTQKISNDAQGDLEDTSVTGGDTISKDGIYEIKEGASGILTVAAKNVTLVGLGGTAEKAFHDLTIKCTSEGTKLTLQDVALVGAATGENTIDFTGADNFLYLKGTNLIEKDTNATGYAMIHVGPDAALTIDDASGDSTVGTLYFYKNEQGSGIGGNQQEVNGKITIAGGKIFGKGSKQGAVIGTGARTAGNTPGDIRITGGEINLIANARGALIGGSAGSAGGTAGGKVYVSGGTLTLNVDFSGAAIGGGGFDAGNDAGGGELILSGGSIRTFIDQNAVEANLWPGVATAGVNDSAITAKKVNADGEDMQLFVLDTADISADSYTVKIDGKTYYQGGLHRYGYVNEDKEKNDQIPITTTQSNWKAIEDKSLYLYMTKENHVVNVNGKNYSYTWNEEKGIFEQCNVGSIVTGKGKISVSSQNAKKGDEITVSASPAEGYYLAQVRLNYETADGREVYQVLKKSDGSYKFTMPTDGSVSVAADCISVKWDGTIDLTWYDPNKSVYELQYGAQLAGAAALNNGLFNNFPMTTNTDGNLIPNTDENNHPAGYSESGYNVFKADDKESASTVVVGDAEYLEAYCSTGSTGGNNQATTNDYWYGPENFFEKEIKLTADLDMGGSYTGSKNSRENWSGPLYMPVSGQYSMIPSNGYTKLSASFLGSFDGQGHMVYNIYCNRRGDTFGDNQSIALIGRLGLHDNEADMYDGEVKANVKNVAVDGYIYGNRSIGGIVGKSGRGGEVLIQNCINFAMVENTDSKGVGGIAGAGWNDLTIKDCVNFGYIYTTYKNAGGISGSCEADVYNCYNFGYVGSTKAEQAQALGTNNGGALFDNCYWLTGSSAAVNSPAIYSPSADSTFFEISSPDEYKTAEFLKKLSGSGRGWVLSTESNLISDHLKETLKNVSSLSVDLKSYNALGLAVPRAFTADHAVVKNVTMTGFPETKYVSGQLFNAGDMKIWANYNDGTKEEITDYTITYEKGQDVLTTEDTTVTISGEYEGKAFYYDFAVTVEKSAVEKIQITKQPVNTFYAIGETFDPEGMVVKATYSNGITSEITDYTISKGGILSASDQEVEISYTYEGKTVTDSVAVTVAGSEKPDIETDTATGEQTVVIKTADDLRWFSNQVSIENTDLNARLESNIKMEESEPWYAVGTSASVSTAKVYQGTFDGNGKTITFAVVIKGSGALFGSLGSSAVVKDVTVDSTAEFLSVSGIAGNSEGSIMNCVNKCTIQAGNSRGGIAGTLRGNAVVSGCRNEGEILIGSSTSVNSVGGIAGQVSENAMITGCVNTAPVNAGYNVGGIAGYVSGTNQILYCGNEGAVTAARAASSSSSYAAGGVIGRISSAVVIDNCYNHGTVTGKLARMGGIAGDAGTNTSTKITNCYNTGDVACKESTYAVKIGGIAGNTGKYAVENCYNSGNISTESTNASANTGAITGNSSAIDLFKNNYALEGSADELIGGKTPQAEEAVFKTEAEIAALGDALGAAYKIMNSVPRLVWEEQNADAVIAAITAIGTVTLDSKEQIVSARAAYNQLDAKEQAKVTNYNVLCAAEEKLADYEAADYTDGLIDAIGEVLASSGSKISAARNSYDSLTSVQKDLVKNYSILEAAEKAYGKFAVQETEKLIDAIGKVTLKSRYAIQDARESFDALTEEQQKEVKNINTLISAEREYDLLAAKETVQLIDAIGNQISLESEAAIEAARNSYDALTDKQKEEVSNVDLLLAAEITYGELAVAHTIELIDVIGTVTADSKEAIDAARESYNKLSPENREKVTNSTTLAIAIAAYGKIFAPDYVIKMIDEIGEVKADSKEAIETARAAFEKLSDELKQNVTNISVLIAAEKAYAEMESNAAAVDTLIKAIGDVTADSKKAIKAARAAYDKLGEEEKKLVNSISDLEAAEKAYAQMESNAAAADKLINAIGTVTLDSKEAIEAAKAAYDKLSEEEKKLVTAYETLKEAESSYAELLAPVQNVESLIEAIGTITADSKEAIEAARAAYDALSEQEKGKVSNLSKLEEAEAAYAQME</sequence>
<accession>A0ABT2TM36</accession>
<evidence type="ECO:0000256" key="2">
    <source>
        <dbReference type="SAM" id="MobiDB-lite"/>
    </source>
</evidence>
<name>A0ABT2TM36_9FIRM</name>
<feature type="region of interest" description="Disordered" evidence="2">
    <location>
        <begin position="41"/>
        <end position="124"/>
    </location>
</feature>
<dbReference type="InterPro" id="IPR022038">
    <property type="entry name" value="Ig-like_bact"/>
</dbReference>
<feature type="chain" id="PRO_5045602988" evidence="3">
    <location>
        <begin position="29"/>
        <end position="2115"/>
    </location>
</feature>
<evidence type="ECO:0000313" key="6">
    <source>
        <dbReference type="Proteomes" id="UP001652442"/>
    </source>
</evidence>
<gene>
    <name evidence="5" type="ORF">OCV88_13280</name>
</gene>
<comment type="caution">
    <text evidence="5">The sequence shown here is derived from an EMBL/GenBank/DDBJ whole genome shotgun (WGS) entry which is preliminary data.</text>
</comment>
<feature type="compositionally biased region" description="Polar residues" evidence="2">
    <location>
        <begin position="64"/>
        <end position="88"/>
    </location>
</feature>
<evidence type="ECO:0000256" key="1">
    <source>
        <dbReference type="SAM" id="Coils"/>
    </source>
</evidence>
<feature type="non-terminal residue" evidence="5">
    <location>
        <position position="2115"/>
    </location>
</feature>
<dbReference type="Gene3D" id="2.60.40.3630">
    <property type="match status" value="2"/>
</dbReference>
<keyword evidence="3" id="KW-0732">Signal</keyword>
<feature type="domain" description="Ig-like" evidence="4">
    <location>
        <begin position="1117"/>
        <end position="1184"/>
    </location>
</feature>
<evidence type="ECO:0000256" key="3">
    <source>
        <dbReference type="SAM" id="SignalP"/>
    </source>
</evidence>
<dbReference type="Pfam" id="PF07523">
    <property type="entry name" value="Big_3"/>
    <property type="match status" value="1"/>
</dbReference>
<reference evidence="5 6" key="1">
    <citation type="journal article" date="2021" name="ISME Commun">
        <title>Automated analysis of genomic sequences facilitates high-throughput and comprehensive description of bacteria.</title>
        <authorList>
            <person name="Hitch T.C.A."/>
        </authorList>
    </citation>
    <scope>NUCLEOTIDE SEQUENCE [LARGE SCALE GENOMIC DNA]</scope>
    <source>
        <strain evidence="5 6">Sanger_109</strain>
    </source>
</reference>
<feature type="coiled-coil region" evidence="1">
    <location>
        <begin position="1969"/>
        <end position="2051"/>
    </location>
</feature>
<dbReference type="Proteomes" id="UP001652442">
    <property type="component" value="Unassembled WGS sequence"/>
</dbReference>
<keyword evidence="6" id="KW-1185">Reference proteome</keyword>
<dbReference type="EMBL" id="JAOQJQ010000006">
    <property type="protein sequence ID" value="MCU6763285.1"/>
    <property type="molecule type" value="Genomic_DNA"/>
</dbReference>
<dbReference type="Gene3D" id="2.160.20.110">
    <property type="match status" value="2"/>
</dbReference>
<feature type="compositionally biased region" description="Polar residues" evidence="2">
    <location>
        <begin position="96"/>
        <end position="109"/>
    </location>
</feature>
<feature type="signal peptide" evidence="3">
    <location>
        <begin position="1"/>
        <end position="28"/>
    </location>
</feature>
<keyword evidence="1" id="KW-0175">Coiled coil</keyword>
<protein>
    <submittedName>
        <fullName evidence="5">Bacterial Ig-like domain-containing protein</fullName>
    </submittedName>
</protein>
<dbReference type="RefSeq" id="WP_158426011.1">
    <property type="nucleotide sequence ID" value="NZ_JAOQJQ010000006.1"/>
</dbReference>
<proteinExistence type="predicted"/>
<feature type="compositionally biased region" description="Basic and acidic residues" evidence="2">
    <location>
        <begin position="47"/>
        <end position="63"/>
    </location>
</feature>
<evidence type="ECO:0000313" key="5">
    <source>
        <dbReference type="EMBL" id="MCU6763285.1"/>
    </source>
</evidence>
<evidence type="ECO:0000259" key="4">
    <source>
        <dbReference type="Pfam" id="PF07523"/>
    </source>
</evidence>